<reference evidence="1" key="1">
    <citation type="journal article" date="2015" name="Nature">
        <title>Complex archaea that bridge the gap between prokaryotes and eukaryotes.</title>
        <authorList>
            <person name="Spang A."/>
            <person name="Saw J.H."/>
            <person name="Jorgensen S.L."/>
            <person name="Zaremba-Niedzwiedzka K."/>
            <person name="Martijn J."/>
            <person name="Lind A.E."/>
            <person name="van Eijk R."/>
            <person name="Schleper C."/>
            <person name="Guy L."/>
            <person name="Ettema T.J."/>
        </authorList>
    </citation>
    <scope>NUCLEOTIDE SEQUENCE</scope>
</reference>
<dbReference type="AlphaFoldDB" id="A0A0F9D7Z2"/>
<evidence type="ECO:0000313" key="1">
    <source>
        <dbReference type="EMBL" id="KKL49801.1"/>
    </source>
</evidence>
<accession>A0A0F9D7Z2</accession>
<gene>
    <name evidence="1" type="ORF">LCGC14_2311860</name>
</gene>
<organism evidence="1">
    <name type="scientific">marine sediment metagenome</name>
    <dbReference type="NCBI Taxonomy" id="412755"/>
    <lineage>
        <taxon>unclassified sequences</taxon>
        <taxon>metagenomes</taxon>
        <taxon>ecological metagenomes</taxon>
    </lineage>
</organism>
<name>A0A0F9D7Z2_9ZZZZ</name>
<sequence>MKSFIAGNKAVEKNKTKAIINEVIAKTARTISPCVILDGPGMKTLKALKKHKHPSRNIHIPNNSKDFKEISKKHPQTYEMTLYDFLYKHRNRKYKLGLVYMDYMCTFNGNTECNPVNDLKLLFINKMLKFGSILGITLACRNTVKNKTGFTHNTILKVISTIQKFAGQNRYEATLLEDVGGVYFNGGPMFTLLFKVIRK</sequence>
<dbReference type="EMBL" id="LAZR01032829">
    <property type="protein sequence ID" value="KKL49801.1"/>
    <property type="molecule type" value="Genomic_DNA"/>
</dbReference>
<comment type="caution">
    <text evidence="1">The sequence shown here is derived from an EMBL/GenBank/DDBJ whole genome shotgun (WGS) entry which is preliminary data.</text>
</comment>
<proteinExistence type="predicted"/>
<protein>
    <submittedName>
        <fullName evidence="1">Uncharacterized protein</fullName>
    </submittedName>
</protein>